<dbReference type="PROSITE" id="PS51683">
    <property type="entry name" value="SAM_OMT_II"/>
    <property type="match status" value="1"/>
</dbReference>
<dbReference type="InterPro" id="IPR001077">
    <property type="entry name" value="COMT_C"/>
</dbReference>
<dbReference type="AlphaFoldDB" id="A0AAP0JV46"/>
<feature type="domain" description="O-methyltransferase C-terminal" evidence="4">
    <location>
        <begin position="5"/>
        <end position="102"/>
    </location>
</feature>
<keyword evidence="3" id="KW-0949">S-adenosyl-L-methionine</keyword>
<evidence type="ECO:0000256" key="3">
    <source>
        <dbReference type="ARBA" id="ARBA00022691"/>
    </source>
</evidence>
<evidence type="ECO:0000259" key="4">
    <source>
        <dbReference type="Pfam" id="PF00891"/>
    </source>
</evidence>
<dbReference type="Pfam" id="PF00891">
    <property type="entry name" value="Methyltransf_2"/>
    <property type="match status" value="2"/>
</dbReference>
<accession>A0AAP0JV46</accession>
<keyword evidence="2" id="KW-0808">Transferase</keyword>
<keyword evidence="6" id="KW-1185">Reference proteome</keyword>
<dbReference type="GO" id="GO:0032259">
    <property type="term" value="P:methylation"/>
    <property type="evidence" value="ECO:0007669"/>
    <property type="project" value="UniProtKB-KW"/>
</dbReference>
<organism evidence="5 6">
    <name type="scientific">Stephania cephalantha</name>
    <dbReference type="NCBI Taxonomy" id="152367"/>
    <lineage>
        <taxon>Eukaryota</taxon>
        <taxon>Viridiplantae</taxon>
        <taxon>Streptophyta</taxon>
        <taxon>Embryophyta</taxon>
        <taxon>Tracheophyta</taxon>
        <taxon>Spermatophyta</taxon>
        <taxon>Magnoliopsida</taxon>
        <taxon>Ranunculales</taxon>
        <taxon>Menispermaceae</taxon>
        <taxon>Menispermoideae</taxon>
        <taxon>Cissampelideae</taxon>
        <taxon>Stephania</taxon>
    </lineage>
</organism>
<protein>
    <recommendedName>
        <fullName evidence="4">O-methyltransferase C-terminal domain-containing protein</fullName>
    </recommendedName>
</protein>
<evidence type="ECO:0000313" key="5">
    <source>
        <dbReference type="EMBL" id="KAK9140757.1"/>
    </source>
</evidence>
<dbReference type="InterPro" id="IPR029063">
    <property type="entry name" value="SAM-dependent_MTases_sf"/>
</dbReference>
<keyword evidence="1" id="KW-0489">Methyltransferase</keyword>
<sequence>MYRFHLKDAVLEDVVPFQKANGVHLFQFMHRNHINFQQFWAPIFTHTSIVMKKILEIYDGFQNRKTIVDVGGSSGLGIGMIKSKYPLIKAINFDLPQETQIAHPIPAIPDDGMVVVLEMLLPTSPEADASNKEVRNMDIVMNMFFGGAERTEKEFEALGMAAGFARMRLVCSACKFWLMEFYKN</sequence>
<dbReference type="EMBL" id="JBBNAG010000004">
    <property type="protein sequence ID" value="KAK9140757.1"/>
    <property type="molecule type" value="Genomic_DNA"/>
</dbReference>
<evidence type="ECO:0000256" key="1">
    <source>
        <dbReference type="ARBA" id="ARBA00022603"/>
    </source>
</evidence>
<dbReference type="SUPFAM" id="SSF53335">
    <property type="entry name" value="S-adenosyl-L-methionine-dependent methyltransferases"/>
    <property type="match status" value="1"/>
</dbReference>
<reference evidence="5 6" key="1">
    <citation type="submission" date="2024-01" db="EMBL/GenBank/DDBJ databases">
        <title>Genome assemblies of Stephania.</title>
        <authorList>
            <person name="Yang L."/>
        </authorList>
    </citation>
    <scope>NUCLEOTIDE SEQUENCE [LARGE SCALE GENOMIC DNA]</scope>
    <source>
        <strain evidence="5">JXDWG</strain>
        <tissue evidence="5">Leaf</tissue>
    </source>
</reference>
<name>A0AAP0JV46_9MAGN</name>
<dbReference type="InterPro" id="IPR016461">
    <property type="entry name" value="COMT-like"/>
</dbReference>
<evidence type="ECO:0000313" key="6">
    <source>
        <dbReference type="Proteomes" id="UP001419268"/>
    </source>
</evidence>
<comment type="caution">
    <text evidence="5">The sequence shown here is derived from an EMBL/GenBank/DDBJ whole genome shotgun (WGS) entry which is preliminary data.</text>
</comment>
<gene>
    <name evidence="5" type="ORF">Scep_010438</name>
</gene>
<proteinExistence type="predicted"/>
<dbReference type="Proteomes" id="UP001419268">
    <property type="component" value="Unassembled WGS sequence"/>
</dbReference>
<evidence type="ECO:0000256" key="2">
    <source>
        <dbReference type="ARBA" id="ARBA00022679"/>
    </source>
</evidence>
<dbReference type="GO" id="GO:0008171">
    <property type="term" value="F:O-methyltransferase activity"/>
    <property type="evidence" value="ECO:0007669"/>
    <property type="project" value="InterPro"/>
</dbReference>
<dbReference type="Gene3D" id="3.40.50.150">
    <property type="entry name" value="Vaccinia Virus protein VP39"/>
    <property type="match status" value="2"/>
</dbReference>
<dbReference type="PANTHER" id="PTHR11746">
    <property type="entry name" value="O-METHYLTRANSFERASE"/>
    <property type="match status" value="1"/>
</dbReference>
<feature type="domain" description="O-methyltransferase C-terminal" evidence="4">
    <location>
        <begin position="107"/>
        <end position="165"/>
    </location>
</feature>